<dbReference type="KEGG" id="evi:Echvi_3863"/>
<dbReference type="PANTHER" id="PTHR45947:SF3">
    <property type="entry name" value="SULFOQUINOVOSYL TRANSFERASE SQD2"/>
    <property type="match status" value="1"/>
</dbReference>
<dbReference type="SUPFAM" id="SSF53756">
    <property type="entry name" value="UDP-Glycosyltransferase/glycogen phosphorylase"/>
    <property type="match status" value="1"/>
</dbReference>
<dbReference type="STRING" id="926556.Echvi_3863"/>
<accession>L0G5G6</accession>
<dbReference type="HOGENOM" id="CLU_032377_0_0_10"/>
<dbReference type="EMBL" id="CP003346">
    <property type="protein sequence ID" value="AGA80075.1"/>
    <property type="molecule type" value="Genomic_DNA"/>
</dbReference>
<reference evidence="2" key="1">
    <citation type="submission" date="2012-02" db="EMBL/GenBank/DDBJ databases">
        <title>The complete genome of Echinicola vietnamensis DSM 17526.</title>
        <authorList>
            <person name="Lucas S."/>
            <person name="Copeland A."/>
            <person name="Lapidus A."/>
            <person name="Glavina del Rio T."/>
            <person name="Dalin E."/>
            <person name="Tice H."/>
            <person name="Bruce D."/>
            <person name="Goodwin L."/>
            <person name="Pitluck S."/>
            <person name="Peters L."/>
            <person name="Ovchinnikova G."/>
            <person name="Teshima H."/>
            <person name="Kyrpides N."/>
            <person name="Mavromatis K."/>
            <person name="Ivanova N."/>
            <person name="Brettin T."/>
            <person name="Detter J.C."/>
            <person name="Han C."/>
            <person name="Larimer F."/>
            <person name="Land M."/>
            <person name="Hauser L."/>
            <person name="Markowitz V."/>
            <person name="Cheng J.-F."/>
            <person name="Hugenholtz P."/>
            <person name="Woyke T."/>
            <person name="Wu D."/>
            <person name="Brambilla E."/>
            <person name="Klenk H.-P."/>
            <person name="Eisen J.A."/>
        </authorList>
    </citation>
    <scope>NUCLEOTIDE SEQUENCE [LARGE SCALE GENOMIC DNA]</scope>
    <source>
        <strain evidence="2">DSM 17526 / LMG 23754 / KMM 6221</strain>
    </source>
</reference>
<dbReference type="AlphaFoldDB" id="L0G5G6"/>
<evidence type="ECO:0000313" key="2">
    <source>
        <dbReference type="Proteomes" id="UP000010796"/>
    </source>
</evidence>
<dbReference type="GO" id="GO:0016758">
    <property type="term" value="F:hexosyltransferase activity"/>
    <property type="evidence" value="ECO:0007669"/>
    <property type="project" value="TreeGrafter"/>
</dbReference>
<proteinExistence type="predicted"/>
<dbReference type="PANTHER" id="PTHR45947">
    <property type="entry name" value="SULFOQUINOVOSYL TRANSFERASE SQD2"/>
    <property type="match status" value="1"/>
</dbReference>
<dbReference type="eggNOG" id="COG0438">
    <property type="taxonomic scope" value="Bacteria"/>
</dbReference>
<keyword evidence="1" id="KW-0808">Transferase</keyword>
<dbReference type="Gene3D" id="3.40.50.2000">
    <property type="entry name" value="Glycogen Phosphorylase B"/>
    <property type="match status" value="2"/>
</dbReference>
<evidence type="ECO:0000313" key="1">
    <source>
        <dbReference type="EMBL" id="AGA80075.1"/>
    </source>
</evidence>
<protein>
    <submittedName>
        <fullName evidence="1">Glycosyltransferase</fullName>
    </submittedName>
</protein>
<dbReference type="Proteomes" id="UP000010796">
    <property type="component" value="Chromosome"/>
</dbReference>
<organism evidence="1 2">
    <name type="scientific">Echinicola vietnamensis (strain DSM 17526 / LMG 23754 / KMM 6221)</name>
    <dbReference type="NCBI Taxonomy" id="926556"/>
    <lineage>
        <taxon>Bacteria</taxon>
        <taxon>Pseudomonadati</taxon>
        <taxon>Bacteroidota</taxon>
        <taxon>Cytophagia</taxon>
        <taxon>Cytophagales</taxon>
        <taxon>Cyclobacteriaceae</taxon>
        <taxon>Echinicola</taxon>
    </lineage>
</organism>
<dbReference type="InterPro" id="IPR050194">
    <property type="entry name" value="Glycosyltransferase_grp1"/>
</dbReference>
<name>L0G5G6_ECHVK</name>
<dbReference type="Pfam" id="PF13692">
    <property type="entry name" value="Glyco_trans_1_4"/>
    <property type="match status" value="1"/>
</dbReference>
<sequence>MENKNKVLIITYYWPPSAGSGVQRWLKFSKYLPEFGWEPVIFTPENPDFDLKDETMQKEVSPHWEVIKFPIWEPYGVFRFLKKKKEGKAADPSKLIEKRKKNWFDQTAIWLRANAIVPDPRVFWVKPSVEFLEEVINKNGIKAIITTGPPHSMHLIGRNLKRKTGLPWIADFRDPWSTWEFLDTLPMMKSIRKRHEKLERSVFREAEKVVTISPTFQDELQKIAHRDIDLITNGFDSTDLPSGFKQEKETGGDFEIVYTGIIDAIRNPIPFLKAFKQAFMHAKRGVKLTFVGHVSEKVTHVIEEDNWLSQHVEFAGYVPHEQVFSFYERADMLLLILTNTKNAKGNIPGKLFEYIATGRTIIALGDPMGDAAKIISEAGAGRVFSHEAVQEVEAYLSDQANASRSQGGSRDISRFERKTLTKKLAQLLNEQIDTIS</sequence>
<dbReference type="RefSeq" id="WP_015267616.1">
    <property type="nucleotide sequence ID" value="NC_019904.1"/>
</dbReference>
<keyword evidence="2" id="KW-1185">Reference proteome</keyword>
<dbReference type="OrthoDB" id="9794575at2"/>
<gene>
    <name evidence="1" type="ordered locus">Echvi_3863</name>
</gene>
<dbReference type="PATRIC" id="fig|926556.3.peg.4066"/>
<dbReference type="CDD" id="cd03794">
    <property type="entry name" value="GT4_WbuB-like"/>
    <property type="match status" value="1"/>
</dbReference>